<evidence type="ECO:0000256" key="11">
    <source>
        <dbReference type="ARBA" id="ARBA00075356"/>
    </source>
</evidence>
<dbReference type="FunFam" id="3.90.230.10:FF:000002">
    <property type="entry name" value="Xaa-Pro aminopeptidase 3"/>
    <property type="match status" value="1"/>
</dbReference>
<comment type="similarity">
    <text evidence="3">Belongs to the peptidase M24B family.</text>
</comment>
<dbReference type="Proteomes" id="UP000463961">
    <property type="component" value="Chromosome"/>
</dbReference>
<gene>
    <name evidence="14" type="ORF">ICHIAU1_00170</name>
</gene>
<dbReference type="GO" id="GO:0070006">
    <property type="term" value="F:metalloaminopeptidase activity"/>
    <property type="evidence" value="ECO:0007669"/>
    <property type="project" value="InterPro"/>
</dbReference>
<evidence type="ECO:0000256" key="3">
    <source>
        <dbReference type="ARBA" id="ARBA00008766"/>
    </source>
</evidence>
<dbReference type="PRINTS" id="PR00599">
    <property type="entry name" value="MAPEPTIDASE"/>
</dbReference>
<evidence type="ECO:0000256" key="8">
    <source>
        <dbReference type="ARBA" id="ARBA00023049"/>
    </source>
</evidence>
<dbReference type="CDD" id="cd01087">
    <property type="entry name" value="Prolidase"/>
    <property type="match status" value="1"/>
</dbReference>
<dbReference type="InterPro" id="IPR007865">
    <property type="entry name" value="Aminopep_P_N"/>
</dbReference>
<evidence type="ECO:0000259" key="13">
    <source>
        <dbReference type="SMART" id="SM01011"/>
    </source>
</evidence>
<dbReference type="SUPFAM" id="SSF55920">
    <property type="entry name" value="Creatinase/aminopeptidase"/>
    <property type="match status" value="1"/>
</dbReference>
<sequence>MSAHRPLPHPLAPLAPTAFDATPFVRRRQQVLMEMHKKGRGVAIIPTSTELIRNRDTHHPFRFDSNFWYLTGFEEPDAVLVLLISDTPQSLLFCRSKNAERELWEGFRFGPDAAREIFAFDAAYALEDLDRIVSEHLIGAQTLWHSLGVDAGWDARVGRWLEQARAQSRAGKQAPTIVADWRALVEPMRRNKDAGELALMQRAADIAANAHCRAIRACHPGLYEYQLDAELQYAFLQAGGHPPSYPAIIAGGANACVLHYTANNQPLRGGDLVLIDAGCEVSGYASDITRTFPVNGKFSAAQRDLYAVTLAAQDAAIAATCPGAAFHAPHDAAVRVLVQGMIDLKLCHGTVDAVIESGDFRRFYMHRTSHWLGLDVHDAGPYHEENEWVALQSGMTLTIEPGFYVRPADDVPAAFHNIGIRIEDDVVVTDTGCRVMTTDAPKTITDIESLMADGS</sequence>
<dbReference type="InterPro" id="IPR001131">
    <property type="entry name" value="Peptidase_M24B_aminopep-P_CS"/>
</dbReference>
<dbReference type="EMBL" id="AP022345">
    <property type="protein sequence ID" value="BBU67734.1"/>
    <property type="molecule type" value="Genomic_DNA"/>
</dbReference>
<evidence type="ECO:0000256" key="5">
    <source>
        <dbReference type="ARBA" id="ARBA00022670"/>
    </source>
</evidence>
<proteinExistence type="inferred from homology"/>
<dbReference type="Gene3D" id="3.90.230.10">
    <property type="entry name" value="Creatinase/methionine aminopeptidase superfamily"/>
    <property type="match status" value="1"/>
</dbReference>
<dbReference type="Pfam" id="PF05195">
    <property type="entry name" value="AMP_N"/>
    <property type="match status" value="1"/>
</dbReference>
<dbReference type="Pfam" id="PF00557">
    <property type="entry name" value="Peptidase_M24"/>
    <property type="match status" value="1"/>
</dbReference>
<evidence type="ECO:0000256" key="7">
    <source>
        <dbReference type="ARBA" id="ARBA00022801"/>
    </source>
</evidence>
<evidence type="ECO:0000313" key="15">
    <source>
        <dbReference type="Proteomes" id="UP000463961"/>
    </source>
</evidence>
<evidence type="ECO:0000256" key="9">
    <source>
        <dbReference type="ARBA" id="ARBA00023211"/>
    </source>
</evidence>
<evidence type="ECO:0000256" key="2">
    <source>
        <dbReference type="ARBA" id="ARBA00001936"/>
    </source>
</evidence>
<keyword evidence="6" id="KW-0479">Metal-binding</keyword>
<dbReference type="InterPro" id="IPR001714">
    <property type="entry name" value="Pept_M24_MAP"/>
</dbReference>
<evidence type="ECO:0000256" key="4">
    <source>
        <dbReference type="ARBA" id="ARBA00012574"/>
    </source>
</evidence>
<keyword evidence="5" id="KW-0645">Protease</keyword>
<comment type="catalytic activity">
    <reaction evidence="1">
        <text>Release of any N-terminal amino acid, including proline, that is linked to proline, even from a dipeptide or tripeptide.</text>
        <dbReference type="EC" id="3.4.11.9"/>
    </reaction>
</comment>
<dbReference type="GO" id="GO:0006508">
    <property type="term" value="P:proteolysis"/>
    <property type="evidence" value="ECO:0007669"/>
    <property type="project" value="UniProtKB-KW"/>
</dbReference>
<dbReference type="GO" id="GO:0005829">
    <property type="term" value="C:cytosol"/>
    <property type="evidence" value="ECO:0007669"/>
    <property type="project" value="TreeGrafter"/>
</dbReference>
<dbReference type="PANTHER" id="PTHR43226:SF4">
    <property type="entry name" value="XAA-PRO AMINOPEPTIDASE 3"/>
    <property type="match status" value="1"/>
</dbReference>
<dbReference type="EC" id="3.4.11.9" evidence="4"/>
<dbReference type="InterPro" id="IPR029149">
    <property type="entry name" value="Creatin/AminoP/Spt16_N"/>
</dbReference>
<keyword evidence="14" id="KW-0031">Aminopeptidase</keyword>
<evidence type="ECO:0000256" key="10">
    <source>
        <dbReference type="ARBA" id="ARBA00069363"/>
    </source>
</evidence>
<dbReference type="Gene3D" id="3.40.350.10">
    <property type="entry name" value="Creatinase/prolidase N-terminal domain"/>
    <property type="match status" value="1"/>
</dbReference>
<comment type="cofactor">
    <cofactor evidence="2">
        <name>Mn(2+)</name>
        <dbReference type="ChEBI" id="CHEBI:29035"/>
    </cofactor>
</comment>
<dbReference type="InterPro" id="IPR000994">
    <property type="entry name" value="Pept_M24"/>
</dbReference>
<evidence type="ECO:0000256" key="6">
    <source>
        <dbReference type="ARBA" id="ARBA00022723"/>
    </source>
</evidence>
<keyword evidence="9" id="KW-0464">Manganese</keyword>
<evidence type="ECO:0000256" key="1">
    <source>
        <dbReference type="ARBA" id="ARBA00001424"/>
    </source>
</evidence>
<dbReference type="SMART" id="SM01011">
    <property type="entry name" value="AMP_N"/>
    <property type="match status" value="1"/>
</dbReference>
<keyword evidence="7" id="KW-0378">Hydrolase</keyword>
<organism evidence="14 15">
    <name type="scientific">Fluviibacter phosphoraccumulans</name>
    <dbReference type="NCBI Taxonomy" id="1751046"/>
    <lineage>
        <taxon>Bacteria</taxon>
        <taxon>Pseudomonadati</taxon>
        <taxon>Pseudomonadota</taxon>
        <taxon>Betaproteobacteria</taxon>
        <taxon>Rhodocyclales</taxon>
        <taxon>Fluviibacteraceae</taxon>
        <taxon>Fluviibacter</taxon>
    </lineage>
</organism>
<accession>A0A679HVF0</accession>
<dbReference type="OrthoDB" id="9806388at2"/>
<dbReference type="AlphaFoldDB" id="A0A679HVF0"/>
<dbReference type="PROSITE" id="PS00491">
    <property type="entry name" value="PROLINE_PEPTIDASE"/>
    <property type="match status" value="1"/>
</dbReference>
<protein>
    <recommendedName>
        <fullName evidence="10">Xaa-Pro aminopeptidase</fullName>
        <ecNumber evidence="4">3.4.11.9</ecNumber>
    </recommendedName>
    <alternativeName>
        <fullName evidence="11">Aminopeptidase P II</fullName>
    </alternativeName>
    <alternativeName>
        <fullName evidence="12">X-Pro aminopeptidase</fullName>
    </alternativeName>
</protein>
<dbReference type="InterPro" id="IPR036005">
    <property type="entry name" value="Creatinase/aminopeptidase-like"/>
</dbReference>
<evidence type="ECO:0000313" key="14">
    <source>
        <dbReference type="EMBL" id="BBU67734.1"/>
    </source>
</evidence>
<dbReference type="InterPro" id="IPR052433">
    <property type="entry name" value="X-Pro_dipept-like"/>
</dbReference>
<keyword evidence="8" id="KW-0482">Metalloprotease</keyword>
<dbReference type="GO" id="GO:0030145">
    <property type="term" value="F:manganese ion binding"/>
    <property type="evidence" value="ECO:0007669"/>
    <property type="project" value="InterPro"/>
</dbReference>
<dbReference type="SUPFAM" id="SSF53092">
    <property type="entry name" value="Creatinase/prolidase N-terminal domain"/>
    <property type="match status" value="1"/>
</dbReference>
<reference evidence="15" key="1">
    <citation type="submission" date="2020-01" db="EMBL/GenBank/DDBJ databases">
        <title>Phosphoaccumulans saitamaens gen. nov., sp. nov., a polyphosphate accumulating bacterium isolated from surface river water.</title>
        <authorList>
            <person name="Watanabe K."/>
            <person name="Suda W."/>
        </authorList>
    </citation>
    <scope>NUCLEOTIDE SEQUENCE [LARGE SCALE GENOMIC DNA]</scope>
    <source>
        <strain evidence="15">ICHIAU1</strain>
    </source>
</reference>
<feature type="domain" description="Aminopeptidase P N-terminal" evidence="13">
    <location>
        <begin position="19"/>
        <end position="154"/>
    </location>
</feature>
<name>A0A679HVF0_9RHOO</name>
<dbReference type="RefSeq" id="WP_162049288.1">
    <property type="nucleotide sequence ID" value="NZ_AP019011.1"/>
</dbReference>
<dbReference type="PANTHER" id="PTHR43226">
    <property type="entry name" value="XAA-PRO AMINOPEPTIDASE 3"/>
    <property type="match status" value="1"/>
</dbReference>
<evidence type="ECO:0000256" key="12">
    <source>
        <dbReference type="ARBA" id="ARBA00081411"/>
    </source>
</evidence>
<keyword evidence="15" id="KW-1185">Reference proteome</keyword>